<reference evidence="1 2" key="1">
    <citation type="journal article" date="2019" name="G3 (Bethesda)">
        <title>Sequencing of a Wild Apple (Malus baccata) Genome Unravels the Differences Between Cultivated and Wild Apple Species Regarding Disease Resistance and Cold Tolerance.</title>
        <authorList>
            <person name="Chen X."/>
        </authorList>
    </citation>
    <scope>NUCLEOTIDE SEQUENCE [LARGE SCALE GENOMIC DNA]</scope>
    <source>
        <strain evidence="2">cv. Shandingzi</strain>
        <tissue evidence="1">Leaves</tissue>
    </source>
</reference>
<protein>
    <submittedName>
        <fullName evidence="1">Uncharacterized protein</fullName>
    </submittedName>
</protein>
<gene>
    <name evidence="1" type="ORF">C1H46_019108</name>
</gene>
<name>A0A540M9D8_MALBA</name>
<dbReference type="AlphaFoldDB" id="A0A540M9D8"/>
<dbReference type="Proteomes" id="UP000315295">
    <property type="component" value="Unassembled WGS sequence"/>
</dbReference>
<comment type="caution">
    <text evidence="1">The sequence shown here is derived from an EMBL/GenBank/DDBJ whole genome shotgun (WGS) entry which is preliminary data.</text>
</comment>
<evidence type="ECO:0000313" key="2">
    <source>
        <dbReference type="Proteomes" id="UP000315295"/>
    </source>
</evidence>
<dbReference type="PANTHER" id="PTHR31558:SF16">
    <property type="entry name" value="FAMILY PROTEIN, PUTATIVE (DUF1336)-RELATED"/>
    <property type="match status" value="1"/>
</dbReference>
<dbReference type="EMBL" id="VIEB01000319">
    <property type="protein sequence ID" value="TQD95316.1"/>
    <property type="molecule type" value="Genomic_DNA"/>
</dbReference>
<organism evidence="1 2">
    <name type="scientific">Malus baccata</name>
    <name type="common">Siberian crab apple</name>
    <name type="synonym">Pyrus baccata</name>
    <dbReference type="NCBI Taxonomy" id="106549"/>
    <lineage>
        <taxon>Eukaryota</taxon>
        <taxon>Viridiplantae</taxon>
        <taxon>Streptophyta</taxon>
        <taxon>Embryophyta</taxon>
        <taxon>Tracheophyta</taxon>
        <taxon>Spermatophyta</taxon>
        <taxon>Magnoliopsida</taxon>
        <taxon>eudicotyledons</taxon>
        <taxon>Gunneridae</taxon>
        <taxon>Pentapetalae</taxon>
        <taxon>rosids</taxon>
        <taxon>fabids</taxon>
        <taxon>Rosales</taxon>
        <taxon>Rosaceae</taxon>
        <taxon>Amygdaloideae</taxon>
        <taxon>Maleae</taxon>
        <taxon>Malus</taxon>
    </lineage>
</organism>
<accession>A0A540M9D8</accession>
<sequence length="120" mass="13426">MFHLLLPSTALRLIGTAVGGINESHLLQTTVYILQQDCPQLFLMILPSVLLQLPTYPTAMFLGDSDGEGMSLVMYFKVSESFEKDISPQFQDSIKKLVDDETEKVKAFAVHPIRKDPRVA</sequence>
<dbReference type="PANTHER" id="PTHR31558">
    <property type="entry name" value="CW14 PROTEIN"/>
    <property type="match status" value="1"/>
</dbReference>
<dbReference type="STRING" id="106549.A0A540M9D8"/>
<evidence type="ECO:0000313" key="1">
    <source>
        <dbReference type="EMBL" id="TQD95316.1"/>
    </source>
</evidence>
<keyword evidence="2" id="KW-1185">Reference proteome</keyword>
<proteinExistence type="predicted"/>